<accession>A0A839DZ68</accession>
<dbReference type="AlphaFoldDB" id="A0A839DZ68"/>
<dbReference type="InterPro" id="IPR019949">
    <property type="entry name" value="CmoO-like"/>
</dbReference>
<dbReference type="FunFam" id="3.20.20.30:FF:000002">
    <property type="entry name" value="LLM class flavin-dependent oxidoreductase"/>
    <property type="match status" value="1"/>
</dbReference>
<proteinExistence type="predicted"/>
<feature type="domain" description="Luciferase-like" evidence="2">
    <location>
        <begin position="7"/>
        <end position="291"/>
    </location>
</feature>
<dbReference type="InterPro" id="IPR011251">
    <property type="entry name" value="Luciferase-like_dom"/>
</dbReference>
<dbReference type="NCBIfam" id="TIGR03558">
    <property type="entry name" value="oxido_grp_1"/>
    <property type="match status" value="1"/>
</dbReference>
<dbReference type="EMBL" id="JACGWZ010000005">
    <property type="protein sequence ID" value="MBA8826293.1"/>
    <property type="molecule type" value="Genomic_DNA"/>
</dbReference>
<keyword evidence="4" id="KW-1185">Reference proteome</keyword>
<dbReference type="PANTHER" id="PTHR30137">
    <property type="entry name" value="LUCIFERASE-LIKE MONOOXYGENASE"/>
    <property type="match status" value="1"/>
</dbReference>
<dbReference type="PANTHER" id="PTHR30137:SF6">
    <property type="entry name" value="LUCIFERASE-LIKE MONOOXYGENASE"/>
    <property type="match status" value="1"/>
</dbReference>
<dbReference type="Proteomes" id="UP000569329">
    <property type="component" value="Unassembled WGS sequence"/>
</dbReference>
<organism evidence="3 4">
    <name type="scientific">Halosaccharopolyspora lacisalsi</name>
    <dbReference type="NCBI Taxonomy" id="1000566"/>
    <lineage>
        <taxon>Bacteria</taxon>
        <taxon>Bacillati</taxon>
        <taxon>Actinomycetota</taxon>
        <taxon>Actinomycetes</taxon>
        <taxon>Pseudonocardiales</taxon>
        <taxon>Pseudonocardiaceae</taxon>
        <taxon>Halosaccharopolyspora</taxon>
    </lineage>
</organism>
<evidence type="ECO:0000313" key="4">
    <source>
        <dbReference type="Proteomes" id="UP000569329"/>
    </source>
</evidence>
<comment type="caution">
    <text evidence="3">The sequence shown here is derived from an EMBL/GenBank/DDBJ whole genome shotgun (WGS) entry which is preliminary data.</text>
</comment>
<dbReference type="SUPFAM" id="SSF51679">
    <property type="entry name" value="Bacterial luciferase-like"/>
    <property type="match status" value="1"/>
</dbReference>
<evidence type="ECO:0000313" key="3">
    <source>
        <dbReference type="EMBL" id="MBA8826293.1"/>
    </source>
</evidence>
<comment type="similarity">
    <text evidence="1">To bacterial alkanal monooxygenase alpha and beta chains.</text>
</comment>
<reference evidence="3 4" key="1">
    <citation type="submission" date="2020-07" db="EMBL/GenBank/DDBJ databases">
        <title>Sequencing the genomes of 1000 actinobacteria strains.</title>
        <authorList>
            <person name="Klenk H.-P."/>
        </authorList>
    </citation>
    <scope>NUCLEOTIDE SEQUENCE [LARGE SCALE GENOMIC DNA]</scope>
    <source>
        <strain evidence="3 4">DSM 45975</strain>
    </source>
</reference>
<dbReference type="GO" id="GO:0016705">
    <property type="term" value="F:oxidoreductase activity, acting on paired donors, with incorporation or reduction of molecular oxygen"/>
    <property type="evidence" value="ECO:0007669"/>
    <property type="project" value="InterPro"/>
</dbReference>
<dbReference type="GO" id="GO:0005829">
    <property type="term" value="C:cytosol"/>
    <property type="evidence" value="ECO:0007669"/>
    <property type="project" value="TreeGrafter"/>
</dbReference>
<dbReference type="RefSeq" id="WP_182545532.1">
    <property type="nucleotide sequence ID" value="NZ_JACGWZ010000005.1"/>
</dbReference>
<sequence>MDVPLSILDLANIGQGETANDSLRASIDLAQRAEQWGYRRIWYAEHHNMPRIASSATSVLIGHIAAHTRSIRVGAGGVMLPNHAPLTIAEQFGTLETLHPGRIDLGLGRAPGSDQQTIRALRRDQAAAEAFPQDVQELQGYLGEKSLIQGVEAVPGKGTGVPLYILGSSLFGAKLAAALGLPYSFASHFAPNALEDAVATYRRQFTPSEQLREPHVIAGVNIIAADTEERAREQFQAAKRSRLRLLTRRNLTREEADDALESPAGQQARQMLTYSGVGTPEEVKDYLAGFAKHAQADELMVTSMAPERDAWLRSFELLAEVSGMTPA</sequence>
<name>A0A839DZ68_9PSEU</name>
<evidence type="ECO:0000256" key="1">
    <source>
        <dbReference type="ARBA" id="ARBA00007789"/>
    </source>
</evidence>
<gene>
    <name evidence="3" type="ORF">FHX42_003669</name>
</gene>
<dbReference type="Gene3D" id="3.20.20.30">
    <property type="entry name" value="Luciferase-like domain"/>
    <property type="match status" value="1"/>
</dbReference>
<dbReference type="InterPro" id="IPR050766">
    <property type="entry name" value="Bact_Lucif_Oxidored"/>
</dbReference>
<dbReference type="InterPro" id="IPR036661">
    <property type="entry name" value="Luciferase-like_sf"/>
</dbReference>
<evidence type="ECO:0000259" key="2">
    <source>
        <dbReference type="Pfam" id="PF00296"/>
    </source>
</evidence>
<dbReference type="Pfam" id="PF00296">
    <property type="entry name" value="Bac_luciferase"/>
    <property type="match status" value="1"/>
</dbReference>
<protein>
    <submittedName>
        <fullName evidence="3">Luciferase family oxidoreductase group 1</fullName>
    </submittedName>
</protein>